<protein>
    <submittedName>
        <fullName evidence="4">Twin-argninine leader-binding protein DmsD</fullName>
    </submittedName>
</protein>
<dbReference type="PANTHER" id="PTHR34227:SF1">
    <property type="entry name" value="DIMETHYL SULFOXIDE REDUCTASE CHAPERONE-RELATED"/>
    <property type="match status" value="1"/>
</dbReference>
<evidence type="ECO:0000313" key="3">
    <source>
        <dbReference type="EMBL" id="STP09237.1"/>
    </source>
</evidence>
<gene>
    <name evidence="4" type="ORF">NCTC12219_00573</name>
    <name evidence="3" type="ORF">NCTC12221_00676</name>
</gene>
<dbReference type="EMBL" id="UGHZ01000001">
    <property type="protein sequence ID" value="STP09237.1"/>
    <property type="molecule type" value="Genomic_DNA"/>
</dbReference>
<dbReference type="InterPro" id="IPR050289">
    <property type="entry name" value="TorD/DmsD_chaperones"/>
</dbReference>
<dbReference type="InterPro" id="IPR036411">
    <property type="entry name" value="TorD-like_sf"/>
</dbReference>
<feature type="region of interest" description="Disordered" evidence="2">
    <location>
        <begin position="86"/>
        <end position="105"/>
    </location>
</feature>
<evidence type="ECO:0000313" key="5">
    <source>
        <dbReference type="Proteomes" id="UP000255103"/>
    </source>
</evidence>
<dbReference type="InterPro" id="IPR020945">
    <property type="entry name" value="DMSO/NO3_reduct_chaperone"/>
</dbReference>
<organism evidence="4 5">
    <name type="scientific">Helicobacter cinaedi</name>
    <dbReference type="NCBI Taxonomy" id="213"/>
    <lineage>
        <taxon>Bacteria</taxon>
        <taxon>Pseudomonadati</taxon>
        <taxon>Campylobacterota</taxon>
        <taxon>Epsilonproteobacteria</taxon>
        <taxon>Campylobacterales</taxon>
        <taxon>Helicobacteraceae</taxon>
        <taxon>Helicobacter</taxon>
    </lineage>
</organism>
<dbReference type="RefSeq" id="WP_115025974.1">
    <property type="nucleotide sequence ID" value="NZ_UGHX01000001.1"/>
</dbReference>
<evidence type="ECO:0000256" key="2">
    <source>
        <dbReference type="SAM" id="MobiDB-lite"/>
    </source>
</evidence>
<dbReference type="Proteomes" id="UP000255103">
    <property type="component" value="Unassembled WGS sequence"/>
</dbReference>
<reference evidence="5 6" key="1">
    <citation type="submission" date="2018-06" db="EMBL/GenBank/DDBJ databases">
        <authorList>
            <consortium name="Pathogen Informatics"/>
            <person name="Doyle S."/>
        </authorList>
    </citation>
    <scope>NUCLEOTIDE SEQUENCE [LARGE SCALE GENOMIC DNA]</scope>
    <source>
        <strain evidence="4 5">NCTC12219</strain>
        <strain evidence="3 6">NCTC12221</strain>
    </source>
</reference>
<dbReference type="Proteomes" id="UP000255335">
    <property type="component" value="Unassembled WGS sequence"/>
</dbReference>
<dbReference type="EMBL" id="UGHX01000001">
    <property type="protein sequence ID" value="STP10697.1"/>
    <property type="molecule type" value="Genomic_DNA"/>
</dbReference>
<dbReference type="PANTHER" id="PTHR34227">
    <property type="entry name" value="CHAPERONE PROTEIN YCDY"/>
    <property type="match status" value="1"/>
</dbReference>
<evidence type="ECO:0000256" key="1">
    <source>
        <dbReference type="ARBA" id="ARBA00023186"/>
    </source>
</evidence>
<dbReference type="Gene3D" id="1.10.3480.10">
    <property type="entry name" value="TorD-like"/>
    <property type="match status" value="1"/>
</dbReference>
<name>A0A377JS41_9HELI</name>
<dbReference type="Pfam" id="PF02613">
    <property type="entry name" value="Nitrate_red_del"/>
    <property type="match status" value="1"/>
</dbReference>
<evidence type="ECO:0000313" key="4">
    <source>
        <dbReference type="EMBL" id="STP10697.1"/>
    </source>
</evidence>
<dbReference type="AlphaFoldDB" id="A0A377JS41"/>
<accession>A0A377JS41</accession>
<dbReference type="SUPFAM" id="SSF89155">
    <property type="entry name" value="TorD-like"/>
    <property type="match status" value="1"/>
</dbReference>
<keyword evidence="1" id="KW-0143">Chaperone</keyword>
<evidence type="ECO:0000313" key="6">
    <source>
        <dbReference type="Proteomes" id="UP000255335"/>
    </source>
</evidence>
<sequence length="226" mass="25885">MPQSNVESLAKARALYYDFFAGLFLYELLSERGSVLLEQIRILKENSLNESDKVHFELLESEITHKGIKGLLDEYTRTFILPFDTPLPNTPMPQRKRRDSNEMESNIHSQSVGRVMLYLSHYVEGCLNGKSLLKARGLTKQSTFRLNSKECKESEEHLGFLLLLMRYLLLSNDENDKSLSIEVANELVLPLGEYVSKALQQREDLSYYASIGELLKSFLQVESALL</sequence>
<proteinExistence type="predicted"/>